<feature type="region of interest" description="Disordered" evidence="1">
    <location>
        <begin position="31"/>
        <end position="79"/>
    </location>
</feature>
<evidence type="ECO:0000313" key="3">
    <source>
        <dbReference type="Proteomes" id="UP000198290"/>
    </source>
</evidence>
<organism evidence="2 3">
    <name type="scientific">Aquitalea magnusonii</name>
    <dbReference type="NCBI Taxonomy" id="332411"/>
    <lineage>
        <taxon>Bacteria</taxon>
        <taxon>Pseudomonadati</taxon>
        <taxon>Pseudomonadota</taxon>
        <taxon>Betaproteobacteria</taxon>
        <taxon>Neisseriales</taxon>
        <taxon>Chromobacteriaceae</taxon>
        <taxon>Aquitalea</taxon>
    </lineage>
</organism>
<evidence type="ECO:0000256" key="1">
    <source>
        <dbReference type="SAM" id="MobiDB-lite"/>
    </source>
</evidence>
<proteinExistence type="predicted"/>
<name>A0A3G9GH19_9NEIS</name>
<keyword evidence="3" id="KW-1185">Reference proteome</keyword>
<gene>
    <name evidence="2" type="ORF">DLM_3574</name>
</gene>
<reference evidence="2 3" key="2">
    <citation type="journal article" date="2017" name="Genome Announc.">
        <title>Draft genome sequence of Aquitalea magnusonii strain H3, a plant growth-promoting bacterium of duckweed Lemna minor.</title>
        <authorList>
            <person name="Ishizawa H."/>
            <person name="Kuroda M."/>
            <person name="Ike M."/>
        </authorList>
    </citation>
    <scope>NUCLEOTIDE SEQUENCE [LARGE SCALE GENOMIC DNA]</scope>
    <source>
        <strain evidence="2 3">H3</strain>
    </source>
</reference>
<reference evidence="3" key="3">
    <citation type="journal article" date="2017" name="Plant Physiol. Biochem.">
        <title>Differential oxidative and antioxidative response of duckweed Lemna minor toward plant growth promoting/inhibiting bacteria.</title>
        <authorList>
            <person name="Ishizawa H."/>
            <person name="Kuroda M."/>
            <person name="Morikawa M."/>
            <person name="Ike M."/>
        </authorList>
    </citation>
    <scope>NUCLEOTIDE SEQUENCE [LARGE SCALE GENOMIC DNA]</scope>
    <source>
        <strain evidence="3">H3</strain>
    </source>
</reference>
<protein>
    <submittedName>
        <fullName evidence="2">Uncharacterized protein</fullName>
    </submittedName>
</protein>
<dbReference type="AlphaFoldDB" id="A0A3G9GH19"/>
<dbReference type="EMBL" id="AP018823">
    <property type="protein sequence ID" value="BBF87160.1"/>
    <property type="molecule type" value="Genomic_DNA"/>
</dbReference>
<sequence length="79" mass="9317">MPFLKAASSRCSCKDCKRMIIFRILHRNHSLSQHAHTGLSGKKRLFTESSRTTTRQNERQQRHQPRPPCYLAGRAKRRR</sequence>
<accession>A0A3G9GH19</accession>
<reference evidence="3" key="1">
    <citation type="journal article" date="2017" name="Biotechnol. Biofuels">
        <title>Evaluation of environmental bacterial communities as a factor affecting the growth of duckweed Lemna minor.</title>
        <authorList>
            <person name="Ishizawa H."/>
            <person name="Kuroda M."/>
            <person name="Morikawa M."/>
            <person name="Ike M."/>
        </authorList>
    </citation>
    <scope>NUCLEOTIDE SEQUENCE [LARGE SCALE GENOMIC DNA]</scope>
    <source>
        <strain evidence="3">H3</strain>
    </source>
</reference>
<evidence type="ECO:0000313" key="2">
    <source>
        <dbReference type="EMBL" id="BBF87160.1"/>
    </source>
</evidence>
<dbReference type="KEGG" id="amah:DLM_3574"/>
<dbReference type="Proteomes" id="UP000198290">
    <property type="component" value="Chromosome"/>
</dbReference>